<evidence type="ECO:0000313" key="3">
    <source>
        <dbReference type="Proteomes" id="UP001180020"/>
    </source>
</evidence>
<reference evidence="2" key="1">
    <citation type="journal article" date="2023" name="Nat. Commun.">
        <title>Diploid and tetraploid genomes of Acorus and the evolution of monocots.</title>
        <authorList>
            <person name="Ma L."/>
            <person name="Liu K.W."/>
            <person name="Li Z."/>
            <person name="Hsiao Y.Y."/>
            <person name="Qi Y."/>
            <person name="Fu T."/>
            <person name="Tang G.D."/>
            <person name="Zhang D."/>
            <person name="Sun W.H."/>
            <person name="Liu D.K."/>
            <person name="Li Y."/>
            <person name="Chen G.Z."/>
            <person name="Liu X.D."/>
            <person name="Liao X.Y."/>
            <person name="Jiang Y.T."/>
            <person name="Yu X."/>
            <person name="Hao Y."/>
            <person name="Huang J."/>
            <person name="Zhao X.W."/>
            <person name="Ke S."/>
            <person name="Chen Y.Y."/>
            <person name="Wu W.L."/>
            <person name="Hsu J.L."/>
            <person name="Lin Y.F."/>
            <person name="Huang M.D."/>
            <person name="Li C.Y."/>
            <person name="Huang L."/>
            <person name="Wang Z.W."/>
            <person name="Zhao X."/>
            <person name="Zhong W.Y."/>
            <person name="Peng D.H."/>
            <person name="Ahmad S."/>
            <person name="Lan S."/>
            <person name="Zhang J.S."/>
            <person name="Tsai W.C."/>
            <person name="Van de Peer Y."/>
            <person name="Liu Z.J."/>
        </authorList>
    </citation>
    <scope>NUCLEOTIDE SEQUENCE</scope>
    <source>
        <strain evidence="2">CP</strain>
    </source>
</reference>
<comment type="caution">
    <text evidence="2">The sequence shown here is derived from an EMBL/GenBank/DDBJ whole genome shotgun (WGS) entry which is preliminary data.</text>
</comment>
<keyword evidence="3" id="KW-1185">Reference proteome</keyword>
<sequence length="59" mass="6675">MPHLPFAAARMLEGKQVRKGEVFLDRRHTKSAPNQPPRLAAQPPPTSDVDENGLQWTRE</sequence>
<evidence type="ECO:0000256" key="1">
    <source>
        <dbReference type="SAM" id="MobiDB-lite"/>
    </source>
</evidence>
<proteinExistence type="predicted"/>
<dbReference type="AlphaFoldDB" id="A0AAV9CC40"/>
<dbReference type="Proteomes" id="UP001180020">
    <property type="component" value="Unassembled WGS sequence"/>
</dbReference>
<protein>
    <submittedName>
        <fullName evidence="2">Uncharacterized protein</fullName>
    </submittedName>
</protein>
<accession>A0AAV9CC40</accession>
<evidence type="ECO:0000313" key="2">
    <source>
        <dbReference type="EMBL" id="KAK1285858.1"/>
    </source>
</evidence>
<dbReference type="EMBL" id="JAUJYO010000020">
    <property type="protein sequence ID" value="KAK1285858.1"/>
    <property type="molecule type" value="Genomic_DNA"/>
</dbReference>
<gene>
    <name evidence="2" type="ORF">QJS10_CPB20g02144</name>
</gene>
<reference evidence="2" key="2">
    <citation type="submission" date="2023-06" db="EMBL/GenBank/DDBJ databases">
        <authorList>
            <person name="Ma L."/>
            <person name="Liu K.-W."/>
            <person name="Li Z."/>
            <person name="Hsiao Y.-Y."/>
            <person name="Qi Y."/>
            <person name="Fu T."/>
            <person name="Tang G."/>
            <person name="Zhang D."/>
            <person name="Sun W.-H."/>
            <person name="Liu D.-K."/>
            <person name="Li Y."/>
            <person name="Chen G.-Z."/>
            <person name="Liu X.-D."/>
            <person name="Liao X.-Y."/>
            <person name="Jiang Y.-T."/>
            <person name="Yu X."/>
            <person name="Hao Y."/>
            <person name="Huang J."/>
            <person name="Zhao X.-W."/>
            <person name="Ke S."/>
            <person name="Chen Y.-Y."/>
            <person name="Wu W.-L."/>
            <person name="Hsu J.-L."/>
            <person name="Lin Y.-F."/>
            <person name="Huang M.-D."/>
            <person name="Li C.-Y."/>
            <person name="Huang L."/>
            <person name="Wang Z.-W."/>
            <person name="Zhao X."/>
            <person name="Zhong W.-Y."/>
            <person name="Peng D.-H."/>
            <person name="Ahmad S."/>
            <person name="Lan S."/>
            <person name="Zhang J.-S."/>
            <person name="Tsai W.-C."/>
            <person name="Van De Peer Y."/>
            <person name="Liu Z.-J."/>
        </authorList>
    </citation>
    <scope>NUCLEOTIDE SEQUENCE</scope>
    <source>
        <strain evidence="2">CP</strain>
        <tissue evidence="2">Leaves</tissue>
    </source>
</reference>
<feature type="region of interest" description="Disordered" evidence="1">
    <location>
        <begin position="26"/>
        <end position="59"/>
    </location>
</feature>
<organism evidence="2 3">
    <name type="scientific">Acorus calamus</name>
    <name type="common">Sweet flag</name>
    <dbReference type="NCBI Taxonomy" id="4465"/>
    <lineage>
        <taxon>Eukaryota</taxon>
        <taxon>Viridiplantae</taxon>
        <taxon>Streptophyta</taxon>
        <taxon>Embryophyta</taxon>
        <taxon>Tracheophyta</taxon>
        <taxon>Spermatophyta</taxon>
        <taxon>Magnoliopsida</taxon>
        <taxon>Liliopsida</taxon>
        <taxon>Acoraceae</taxon>
        <taxon>Acorus</taxon>
    </lineage>
</organism>
<name>A0AAV9CC40_ACOCL</name>